<dbReference type="Proteomes" id="UP000176037">
    <property type="component" value="Unassembled WGS sequence"/>
</dbReference>
<dbReference type="RefSeq" id="WP_070177875.1">
    <property type="nucleotide sequence ID" value="NZ_BMJR01000002.1"/>
</dbReference>
<accession>A0A1E8FC76</accession>
<comment type="caution">
    <text evidence="1">The sequence shown here is derived from an EMBL/GenBank/DDBJ whole genome shotgun (WGS) entry which is preliminary data.</text>
</comment>
<dbReference type="STRING" id="1856405.BFC17_04370"/>
<organism evidence="1 2">
    <name type="scientific">Alteromonas lipolytica</name>
    <dbReference type="NCBI Taxonomy" id="1856405"/>
    <lineage>
        <taxon>Bacteria</taxon>
        <taxon>Pseudomonadati</taxon>
        <taxon>Pseudomonadota</taxon>
        <taxon>Gammaproteobacteria</taxon>
        <taxon>Alteromonadales</taxon>
        <taxon>Alteromonadaceae</taxon>
        <taxon>Alteromonas/Salinimonas group</taxon>
        <taxon>Alteromonas</taxon>
    </lineage>
</organism>
<dbReference type="OrthoDB" id="9810278at2"/>
<evidence type="ECO:0008006" key="3">
    <source>
        <dbReference type="Google" id="ProtNLM"/>
    </source>
</evidence>
<proteinExistence type="predicted"/>
<reference evidence="1 2" key="1">
    <citation type="submission" date="2016-09" db="EMBL/GenBank/DDBJ databases">
        <title>Alteromonas lipolytica, a new species isolated from sea water.</title>
        <authorList>
            <person name="Wu Y.-H."/>
            <person name="Cheng H."/>
            <person name="Xu X.-W."/>
        </authorList>
    </citation>
    <scope>NUCLEOTIDE SEQUENCE [LARGE SCALE GENOMIC DNA]</scope>
    <source>
        <strain evidence="1 2">JW12</strain>
    </source>
</reference>
<protein>
    <recommendedName>
        <fullName evidence="3">2-hydroxyglutaryl-CoA dehydratase</fullName>
    </recommendedName>
</protein>
<dbReference type="Pfam" id="PF06050">
    <property type="entry name" value="HGD-D"/>
    <property type="match status" value="1"/>
</dbReference>
<evidence type="ECO:0000313" key="2">
    <source>
        <dbReference type="Proteomes" id="UP000176037"/>
    </source>
</evidence>
<sequence length="398" mass="44785">MKQERLASVDAIRTLRRAQVAASRDAALAGAPFALVHSDEAEEIFALMGIDVQVYNPWNFIIVSEGKAPHFNQVLNDHGYPGQHFFAFGYASTLAPEQAPWGGLPKPAIVIGSTREDLELRVTELWAREYGCEYFPLDFNFASAAKKYPGANWWLNIRENWPDMVDSDRLELRVSQLKELIKRLEKLSGKTFDESALAALLERINVQMDAWGEVCDLIGSAPDCPVSFRDQLACYQMMWSRGTEESLRSIEAYRDEVKARVENAVGAYGPVKKRIFYASMESDPRFHEHLRVQHSSAIVGGPYTTCPDLYARTIYGDSLKTLAARNLLLFAIYDTDWWIAQAQRLRADIMIAIEPPNKYPSMLELACNRAGIPFLSLPSSAASDKNLSKIDTFFNALD</sequence>
<evidence type="ECO:0000313" key="1">
    <source>
        <dbReference type="EMBL" id="OFI33499.1"/>
    </source>
</evidence>
<dbReference type="InterPro" id="IPR010327">
    <property type="entry name" value="FldB/FldC_alpha/beta"/>
</dbReference>
<keyword evidence="2" id="KW-1185">Reference proteome</keyword>
<dbReference type="EMBL" id="MJIC01000015">
    <property type="protein sequence ID" value="OFI33499.1"/>
    <property type="molecule type" value="Genomic_DNA"/>
</dbReference>
<name>A0A1E8FC76_9ALTE</name>
<gene>
    <name evidence="1" type="ORF">BFC17_04370</name>
</gene>
<dbReference type="AlphaFoldDB" id="A0A1E8FC76"/>